<evidence type="ECO:0000313" key="1">
    <source>
        <dbReference type="EMBL" id="CAG8854941.1"/>
    </source>
</evidence>
<comment type="caution">
    <text evidence="1">The sequence shown here is derived from an EMBL/GenBank/DDBJ whole genome shotgun (WGS) entry which is preliminary data.</text>
</comment>
<gene>
    <name evidence="1" type="ORF">GMARGA_LOCUS43762</name>
</gene>
<reference evidence="1 2" key="1">
    <citation type="submission" date="2021-06" db="EMBL/GenBank/DDBJ databases">
        <authorList>
            <person name="Kallberg Y."/>
            <person name="Tangrot J."/>
            <person name="Rosling A."/>
        </authorList>
    </citation>
    <scope>NUCLEOTIDE SEQUENCE [LARGE SCALE GENOMIC DNA]</scope>
    <source>
        <strain evidence="1 2">120-4 pot B 10/14</strain>
    </source>
</reference>
<dbReference type="EMBL" id="CAJVQB010144195">
    <property type="protein sequence ID" value="CAG8854941.1"/>
    <property type="molecule type" value="Genomic_DNA"/>
</dbReference>
<organism evidence="1 2">
    <name type="scientific">Gigaspora margarita</name>
    <dbReference type="NCBI Taxonomy" id="4874"/>
    <lineage>
        <taxon>Eukaryota</taxon>
        <taxon>Fungi</taxon>
        <taxon>Fungi incertae sedis</taxon>
        <taxon>Mucoromycota</taxon>
        <taxon>Glomeromycotina</taxon>
        <taxon>Glomeromycetes</taxon>
        <taxon>Diversisporales</taxon>
        <taxon>Gigasporaceae</taxon>
        <taxon>Gigaspora</taxon>
    </lineage>
</organism>
<protein>
    <submittedName>
        <fullName evidence="1">36025_t:CDS:1</fullName>
    </submittedName>
</protein>
<keyword evidence="2" id="KW-1185">Reference proteome</keyword>
<sequence>TQPLPQDALDTNTYPSSLQAITSLKNTIYLARNLELEQEKKETINRAILRRYTNFLDNTTKMFDSILQHKKSRVHFDNIVLPDEVIMEPQEIKEITKRHFQRWTKHITLDENEWERWEQEYQPIQA</sequence>
<proteinExistence type="predicted"/>
<dbReference type="Proteomes" id="UP000789901">
    <property type="component" value="Unassembled WGS sequence"/>
</dbReference>
<name>A0ABN7XI32_GIGMA</name>
<accession>A0ABN7XI32</accession>
<feature type="non-terminal residue" evidence="1">
    <location>
        <position position="1"/>
    </location>
</feature>
<feature type="non-terminal residue" evidence="1">
    <location>
        <position position="126"/>
    </location>
</feature>
<evidence type="ECO:0000313" key="2">
    <source>
        <dbReference type="Proteomes" id="UP000789901"/>
    </source>
</evidence>